<evidence type="ECO:0000313" key="3">
    <source>
        <dbReference type="Proteomes" id="UP001156441"/>
    </source>
</evidence>
<dbReference type="InterPro" id="IPR035197">
    <property type="entry name" value="DUF5313"/>
</dbReference>
<evidence type="ECO:0000256" key="1">
    <source>
        <dbReference type="SAM" id="Phobius"/>
    </source>
</evidence>
<protein>
    <submittedName>
        <fullName evidence="2">DUF5313 family protein</fullName>
    </submittedName>
</protein>
<dbReference type="Proteomes" id="UP001156441">
    <property type="component" value="Unassembled WGS sequence"/>
</dbReference>
<keyword evidence="3" id="KW-1185">Reference proteome</keyword>
<organism evidence="2 3">
    <name type="scientific">Actinophytocola gossypii</name>
    <dbReference type="NCBI Taxonomy" id="2812003"/>
    <lineage>
        <taxon>Bacteria</taxon>
        <taxon>Bacillati</taxon>
        <taxon>Actinomycetota</taxon>
        <taxon>Actinomycetes</taxon>
        <taxon>Pseudonocardiales</taxon>
        <taxon>Pseudonocardiaceae</taxon>
    </lineage>
</organism>
<comment type="caution">
    <text evidence="2">The sequence shown here is derived from an EMBL/GenBank/DDBJ whole genome shotgun (WGS) entry which is preliminary data.</text>
</comment>
<name>A0ABT2J8S0_9PSEU</name>
<sequence length="118" mass="13527">MERPNPVQWTRYAFGGRLPDRYRDWVLYDTTSRHWLLRFALRVVVETLPWLVLGFLVLVLVTPVPVGLVLAALALALVTSLFFTVTSADELTEARLVKHGFRAGTGKRLRKEQRQQHG</sequence>
<gene>
    <name evidence="2" type="ORF">JT362_14145</name>
</gene>
<reference evidence="2 3" key="1">
    <citation type="submission" date="2021-02" db="EMBL/GenBank/DDBJ databases">
        <title>Actinophytocola xerophila sp. nov., isolated from soil of cotton cropping field.</title>
        <authorList>
            <person name="Huang R."/>
            <person name="Chen X."/>
            <person name="Ge X."/>
            <person name="Liu W."/>
        </authorList>
    </citation>
    <scope>NUCLEOTIDE SEQUENCE [LARGE SCALE GENOMIC DNA]</scope>
    <source>
        <strain evidence="2 3">S1-96</strain>
    </source>
</reference>
<evidence type="ECO:0000313" key="2">
    <source>
        <dbReference type="EMBL" id="MCT2584262.1"/>
    </source>
</evidence>
<keyword evidence="1" id="KW-1133">Transmembrane helix</keyword>
<proteinExistence type="predicted"/>
<dbReference type="RefSeq" id="WP_260191668.1">
    <property type="nucleotide sequence ID" value="NZ_JAFFZE010000012.1"/>
</dbReference>
<keyword evidence="1" id="KW-0812">Transmembrane</keyword>
<feature type="transmembrane region" description="Helical" evidence="1">
    <location>
        <begin position="39"/>
        <end position="61"/>
    </location>
</feature>
<dbReference type="Pfam" id="PF17240">
    <property type="entry name" value="DUF5313"/>
    <property type="match status" value="1"/>
</dbReference>
<keyword evidence="1" id="KW-0472">Membrane</keyword>
<accession>A0ABT2J8S0</accession>
<dbReference type="EMBL" id="JAFFZE010000012">
    <property type="protein sequence ID" value="MCT2584262.1"/>
    <property type="molecule type" value="Genomic_DNA"/>
</dbReference>
<feature type="transmembrane region" description="Helical" evidence="1">
    <location>
        <begin position="67"/>
        <end position="88"/>
    </location>
</feature>